<dbReference type="Proteomes" id="UP001228690">
    <property type="component" value="Chromosome"/>
</dbReference>
<evidence type="ECO:0000256" key="1">
    <source>
        <dbReference type="SAM" id="MobiDB-lite"/>
    </source>
</evidence>
<evidence type="ECO:0000313" key="3">
    <source>
        <dbReference type="Proteomes" id="UP001228690"/>
    </source>
</evidence>
<gene>
    <name evidence="2" type="ORF">P0082_09765</name>
</gene>
<organism evidence="2 3">
    <name type="scientific">Candidatus Haliotispira prima</name>
    <dbReference type="NCBI Taxonomy" id="3034016"/>
    <lineage>
        <taxon>Bacteria</taxon>
        <taxon>Pseudomonadati</taxon>
        <taxon>Spirochaetota</taxon>
        <taxon>Spirochaetia</taxon>
        <taxon>Spirochaetales</taxon>
        <taxon>Spirochaetaceae</taxon>
        <taxon>Candidatus Haliotispira</taxon>
    </lineage>
</organism>
<protein>
    <submittedName>
        <fullName evidence="2">Uncharacterized protein</fullName>
    </submittedName>
</protein>
<feature type="region of interest" description="Disordered" evidence="1">
    <location>
        <begin position="1"/>
        <end position="24"/>
    </location>
</feature>
<evidence type="ECO:0000313" key="2">
    <source>
        <dbReference type="EMBL" id="WGK68761.1"/>
    </source>
</evidence>
<accession>A0ABY8MFQ3</accession>
<keyword evidence="3" id="KW-1185">Reference proteome</keyword>
<sequence>MLACAPLPDSKNPEPPESQSDISVSKPLYGPHFIHFEMTVNKTITTDLEVGFLISSGATAPQNPAGKQGYISRTFSSSTPKRQLLLFMHDATAYTETDPENTFENADFLQADTNYYLHIFNGSLTTEPQAFKTMSYEALNAADNSIAALDGLGHTDAASITRTIERKAGELTIFPAAIFGGNYAISKIRIGSTDSVFCAYASQTCTPNYDGFKSYQHYRSDLDYYTVLAVPNIPADSATWTLLTGTYVVYRLQINTITE</sequence>
<reference evidence="2 3" key="1">
    <citation type="submission" date="2023-04" db="EMBL/GenBank/DDBJ databases">
        <title>Spirochaete genome identified in red abalone sample constitutes a novel genus.</title>
        <authorList>
            <person name="Sharma S.P."/>
            <person name="Purcell C.M."/>
            <person name="Hyde J.R."/>
            <person name="Severin A.J."/>
        </authorList>
    </citation>
    <scope>NUCLEOTIDE SEQUENCE [LARGE SCALE GENOMIC DNA]</scope>
    <source>
        <strain evidence="2 3">SP-2023</strain>
    </source>
</reference>
<proteinExistence type="predicted"/>
<dbReference type="RefSeq" id="WP_326926947.1">
    <property type="nucleotide sequence ID" value="NZ_CP123443.1"/>
</dbReference>
<dbReference type="EMBL" id="CP123443">
    <property type="protein sequence ID" value="WGK68761.1"/>
    <property type="molecule type" value="Genomic_DNA"/>
</dbReference>
<name>A0ABY8MFQ3_9SPIO</name>